<keyword evidence="2" id="KW-1185">Reference proteome</keyword>
<feature type="non-terminal residue" evidence="1">
    <location>
        <position position="112"/>
    </location>
</feature>
<dbReference type="EMBL" id="RCHU02000014">
    <property type="protein sequence ID" value="KAL3573189.1"/>
    <property type="molecule type" value="Genomic_DNA"/>
</dbReference>
<reference evidence="1 2" key="1">
    <citation type="journal article" date="2024" name="Plant Biotechnol. J.">
        <title>Genome and CRISPR/Cas9 system of a widespread forest tree (Populus alba) in the world.</title>
        <authorList>
            <person name="Liu Y.J."/>
            <person name="Jiang P.F."/>
            <person name="Han X.M."/>
            <person name="Li X.Y."/>
            <person name="Wang H.M."/>
            <person name="Wang Y.J."/>
            <person name="Wang X.X."/>
            <person name="Zeng Q.Y."/>
        </authorList>
    </citation>
    <scope>NUCLEOTIDE SEQUENCE [LARGE SCALE GENOMIC DNA]</scope>
    <source>
        <strain evidence="2">cv. PAL-ZL1</strain>
    </source>
</reference>
<comment type="caution">
    <text evidence="1">The sequence shown here is derived from an EMBL/GenBank/DDBJ whole genome shotgun (WGS) entry which is preliminary data.</text>
</comment>
<evidence type="ECO:0000313" key="2">
    <source>
        <dbReference type="Proteomes" id="UP000309997"/>
    </source>
</evidence>
<feature type="non-terminal residue" evidence="1">
    <location>
        <position position="1"/>
    </location>
</feature>
<organism evidence="1 2">
    <name type="scientific">Populus alba</name>
    <name type="common">White poplar</name>
    <dbReference type="NCBI Taxonomy" id="43335"/>
    <lineage>
        <taxon>Eukaryota</taxon>
        <taxon>Viridiplantae</taxon>
        <taxon>Streptophyta</taxon>
        <taxon>Embryophyta</taxon>
        <taxon>Tracheophyta</taxon>
        <taxon>Spermatophyta</taxon>
        <taxon>Magnoliopsida</taxon>
        <taxon>eudicotyledons</taxon>
        <taxon>Gunneridae</taxon>
        <taxon>Pentapetalae</taxon>
        <taxon>rosids</taxon>
        <taxon>fabids</taxon>
        <taxon>Malpighiales</taxon>
        <taxon>Salicaceae</taxon>
        <taxon>Saliceae</taxon>
        <taxon>Populus</taxon>
    </lineage>
</organism>
<dbReference type="Proteomes" id="UP000309997">
    <property type="component" value="Unassembled WGS sequence"/>
</dbReference>
<proteinExistence type="predicted"/>
<name>A0ACC4B5C6_POPAL</name>
<accession>A0ACC4B5C6</accession>
<protein>
    <submittedName>
        <fullName evidence="1">Uncharacterized protein</fullName>
    </submittedName>
</protein>
<sequence>NVTVRLGGLTVEEKKKRAKKKKDRKRKTKNRKRGRQAVEEKRKDEKKRGETRKKQGLTFGLYSILSANKICRTEEKKVQKTRRKRGDRNRERRKESLFGYQRRESRSSVHQL</sequence>
<evidence type="ECO:0000313" key="1">
    <source>
        <dbReference type="EMBL" id="KAL3573189.1"/>
    </source>
</evidence>
<gene>
    <name evidence="1" type="ORF">D5086_027093</name>
</gene>